<sequence length="78" mass="8606">MSSTSSEKMNEESSTLINRSKASTSRTPEREVKKTSRKTGSSRTFMKLYTEDSPGLKVHGSLPGYTRKSPPNLSPAVR</sequence>
<feature type="compositionally biased region" description="Polar residues" evidence="1">
    <location>
        <begin position="1"/>
        <end position="26"/>
    </location>
</feature>
<name>A0A1R1PG40_ZANCU</name>
<keyword evidence="3" id="KW-1185">Reference proteome</keyword>
<evidence type="ECO:0000256" key="1">
    <source>
        <dbReference type="SAM" id="MobiDB-lite"/>
    </source>
</evidence>
<reference evidence="3" key="1">
    <citation type="submission" date="2017-01" db="EMBL/GenBank/DDBJ databases">
        <authorList>
            <person name="Wang Y."/>
            <person name="White M."/>
            <person name="Kvist S."/>
            <person name="Moncalvo J.-M."/>
        </authorList>
    </citation>
    <scope>NUCLEOTIDE SEQUENCE [LARGE SCALE GENOMIC DNA]</scope>
    <source>
        <strain evidence="3">COL-18-3</strain>
    </source>
</reference>
<organism evidence="2 3">
    <name type="scientific">Zancudomyces culisetae</name>
    <name type="common">Gut fungus</name>
    <name type="synonym">Smittium culisetae</name>
    <dbReference type="NCBI Taxonomy" id="1213189"/>
    <lineage>
        <taxon>Eukaryota</taxon>
        <taxon>Fungi</taxon>
        <taxon>Fungi incertae sedis</taxon>
        <taxon>Zoopagomycota</taxon>
        <taxon>Kickxellomycotina</taxon>
        <taxon>Harpellomycetes</taxon>
        <taxon>Harpellales</taxon>
        <taxon>Legeriomycetaceae</taxon>
        <taxon>Zancudomyces</taxon>
    </lineage>
</organism>
<gene>
    <name evidence="2" type="ORF">AX774_g6632</name>
</gene>
<dbReference type="OrthoDB" id="5401193at2759"/>
<evidence type="ECO:0000313" key="2">
    <source>
        <dbReference type="EMBL" id="OMH79941.1"/>
    </source>
</evidence>
<feature type="region of interest" description="Disordered" evidence="1">
    <location>
        <begin position="1"/>
        <end position="78"/>
    </location>
</feature>
<dbReference type="EMBL" id="LSSK01001356">
    <property type="protein sequence ID" value="OMH79941.1"/>
    <property type="molecule type" value="Genomic_DNA"/>
</dbReference>
<proteinExistence type="predicted"/>
<comment type="caution">
    <text evidence="2">The sequence shown here is derived from an EMBL/GenBank/DDBJ whole genome shotgun (WGS) entry which is preliminary data.</text>
</comment>
<accession>A0A1R1PG40</accession>
<dbReference type="Proteomes" id="UP000188320">
    <property type="component" value="Unassembled WGS sequence"/>
</dbReference>
<dbReference type="AlphaFoldDB" id="A0A1R1PG40"/>
<protein>
    <submittedName>
        <fullName evidence="2">Uncharacterized protein</fullName>
    </submittedName>
</protein>
<evidence type="ECO:0000313" key="3">
    <source>
        <dbReference type="Proteomes" id="UP000188320"/>
    </source>
</evidence>